<dbReference type="Gene3D" id="3.30.190.20">
    <property type="match status" value="1"/>
</dbReference>
<keyword evidence="2 4" id="KW-0689">Ribosomal protein</keyword>
<comment type="caution">
    <text evidence="4">The sequence shown here is derived from an EMBL/GenBank/DDBJ whole genome shotgun (WGS) entry which is preliminary data.</text>
</comment>
<dbReference type="PANTHER" id="PTHR36427:SF3">
    <property type="entry name" value="LARGE RIBOSOMAL SUBUNIT PROTEIN UL1M"/>
    <property type="match status" value="1"/>
</dbReference>
<comment type="similarity">
    <text evidence="1">Belongs to the universal ribosomal protein uL1 family.</text>
</comment>
<evidence type="ECO:0000256" key="2">
    <source>
        <dbReference type="ARBA" id="ARBA00022980"/>
    </source>
</evidence>
<keyword evidence="3" id="KW-0687">Ribonucleoprotein</keyword>
<name>A0A8H7HGG3_9AGAM</name>
<evidence type="ECO:0000256" key="1">
    <source>
        <dbReference type="ARBA" id="ARBA00010531"/>
    </source>
</evidence>
<dbReference type="Pfam" id="PF00687">
    <property type="entry name" value="Ribosomal_L1"/>
    <property type="match status" value="1"/>
</dbReference>
<organism evidence="4 5">
    <name type="scientific">Rhizoctonia solani</name>
    <dbReference type="NCBI Taxonomy" id="456999"/>
    <lineage>
        <taxon>Eukaryota</taxon>
        <taxon>Fungi</taxon>
        <taxon>Dikarya</taxon>
        <taxon>Basidiomycota</taxon>
        <taxon>Agaricomycotina</taxon>
        <taxon>Agaricomycetes</taxon>
        <taxon>Cantharellales</taxon>
        <taxon>Ceratobasidiaceae</taxon>
        <taxon>Rhizoctonia</taxon>
    </lineage>
</organism>
<dbReference type="PANTHER" id="PTHR36427">
    <property type="entry name" value="54S RIBOSOMAL PROTEIN L1, MITOCHONDRIAL"/>
    <property type="match status" value="1"/>
</dbReference>
<protein>
    <submittedName>
        <fullName evidence="4">Ribosomal protein</fullName>
    </submittedName>
</protein>
<evidence type="ECO:0000313" key="4">
    <source>
        <dbReference type="EMBL" id="KAF8683235.1"/>
    </source>
</evidence>
<accession>A0A8H7HGG3</accession>
<dbReference type="InterPro" id="IPR016095">
    <property type="entry name" value="Ribosomal_uL1_3-a/b-sand"/>
</dbReference>
<sequence length="296" mass="32560">MSGLRCFASVSRAFLPVCGVGIQPQLRVRTFSSTPIALAKISSPGKKKRRKRVKVREINPEAMPIVEAAHSVEASRPLSAYELHIKTQFTRGQAPLRGRIALPRDPRTRGETVLVFAEGKAAQDAREAGAAYVGGEELVPKAYQGDLYSQLDRTHYSETCKIFGAKRHVFTPPVSRFSLADSSPTFCYILGLMPAAKRGTVTEDVAAAIREAKGMLEWKGNKFGYVRAAVGRIHFPVEEVENNVRTFLQTVRDAMTPEDEVFATRKKAASTILQVYLSSTQGPGIELSDVGYIPYK</sequence>
<dbReference type="InterPro" id="IPR028364">
    <property type="entry name" value="Ribosomal_uL1/biogenesis"/>
</dbReference>
<proteinExistence type="inferred from homology"/>
<dbReference type="Proteomes" id="UP000650582">
    <property type="component" value="Unassembled WGS sequence"/>
</dbReference>
<evidence type="ECO:0000256" key="3">
    <source>
        <dbReference type="ARBA" id="ARBA00023274"/>
    </source>
</evidence>
<evidence type="ECO:0000313" key="5">
    <source>
        <dbReference type="Proteomes" id="UP000650582"/>
    </source>
</evidence>
<dbReference type="AlphaFoldDB" id="A0A8H7HGG3"/>
<dbReference type="SUPFAM" id="SSF56808">
    <property type="entry name" value="Ribosomal protein L1"/>
    <property type="match status" value="1"/>
</dbReference>
<dbReference type="EMBL" id="JACYCC010000034">
    <property type="protein sequence ID" value="KAF8683235.1"/>
    <property type="molecule type" value="Genomic_DNA"/>
</dbReference>
<dbReference type="InterPro" id="IPR023674">
    <property type="entry name" value="Ribosomal_uL1-like"/>
</dbReference>
<dbReference type="GO" id="GO:0005762">
    <property type="term" value="C:mitochondrial large ribosomal subunit"/>
    <property type="evidence" value="ECO:0007669"/>
    <property type="project" value="TreeGrafter"/>
</dbReference>
<dbReference type="Gene3D" id="3.40.50.790">
    <property type="match status" value="1"/>
</dbReference>
<gene>
    <name evidence="4" type="ORF">RHS04_01820</name>
</gene>
<reference evidence="4" key="1">
    <citation type="submission" date="2020-09" db="EMBL/GenBank/DDBJ databases">
        <title>Comparative genome analyses of four rice-infecting Rhizoctonia solani isolates reveal extensive enrichment of homogalacturonan modification genes.</title>
        <authorList>
            <person name="Lee D.-Y."/>
            <person name="Jeon J."/>
            <person name="Kim K.-T."/>
            <person name="Cheong K."/>
            <person name="Song H."/>
            <person name="Choi G."/>
            <person name="Ko J."/>
            <person name="Opiyo S.O."/>
            <person name="Zuo S."/>
            <person name="Madhav S."/>
            <person name="Lee Y.-H."/>
            <person name="Wang G.-L."/>
        </authorList>
    </citation>
    <scope>NUCLEOTIDE SEQUENCE</scope>
    <source>
        <strain evidence="4">AG1-IA YN-7</strain>
    </source>
</reference>
<dbReference type="GO" id="GO:0003735">
    <property type="term" value="F:structural constituent of ribosome"/>
    <property type="evidence" value="ECO:0007669"/>
    <property type="project" value="TreeGrafter"/>
</dbReference>